<evidence type="ECO:0000256" key="3">
    <source>
        <dbReference type="ARBA" id="ARBA00022679"/>
    </source>
</evidence>
<gene>
    <name evidence="6" type="ORF">MELIAE_LOCUS9395</name>
</gene>
<keyword evidence="3 4" id="KW-0808">Transferase</keyword>
<dbReference type="PANTHER" id="PTHR48043">
    <property type="entry name" value="EG:EG0003.4 PROTEIN-RELATED"/>
    <property type="match status" value="1"/>
</dbReference>
<sequence>MHVLIASFTFIALILHSQCANILFFAATPSHSHQVMFQPVIKELLLRGHKVTSITPNPFKDPSLKNLTEVDLSVLYELWRKGNEAQKATKKYILQKPDFPTVFLKDSVATYIFHKLGNYVLNMPEMQTFLKEDHKFDVVIVEWLYPTFAALAAKYNAPLIGITSLGAPIPALDTVGNPSHPVYAPDHNLPIPNNLSFRDRLMSGLYAVYVRVYYHLIVLPREDALARTYLGKDIPYLGDIERNISLLLLNRNPVFHRVMPVVPAIVELGYTRNNKSVETMDSELQDFMDKSKNGVVYFSLGSNVEVSELPEDKLKAILNTFKNIKYDILLKFNKDTLYNRPKNILIRKWVPQTAILKHKNTKLFITQGGLQSCDETIINQVPVIAIPFFSDQTTNADTLAKYGMGKYLDYEDITEERLTEYINEVISKPSYKENAIMLSKLYTDQPTDGLERAIWWIEYVIRHKGASHLRSPSMDLPWYQYLMLDVLSVIFLALAILIFLIAVSVKLFIHLGRKMLKKKTKKD</sequence>
<accession>A0A9P0BB57</accession>
<dbReference type="GO" id="GO:0015020">
    <property type="term" value="F:glucuronosyltransferase activity"/>
    <property type="evidence" value="ECO:0007669"/>
    <property type="project" value="UniProtKB-EC"/>
</dbReference>
<dbReference type="FunFam" id="3.40.50.2000:FF:000050">
    <property type="entry name" value="UDP-glucuronosyltransferase"/>
    <property type="match status" value="1"/>
</dbReference>
<dbReference type="Pfam" id="PF00201">
    <property type="entry name" value="UDPGT"/>
    <property type="match status" value="1"/>
</dbReference>
<dbReference type="EC" id="2.4.1.17" evidence="5"/>
<reference evidence="6" key="1">
    <citation type="submission" date="2021-12" db="EMBL/GenBank/DDBJ databases">
        <authorList>
            <person name="King R."/>
        </authorList>
    </citation>
    <scope>NUCLEOTIDE SEQUENCE</scope>
</reference>
<evidence type="ECO:0000256" key="5">
    <source>
        <dbReference type="RuleBase" id="RU362059"/>
    </source>
</evidence>
<dbReference type="EMBL" id="OV121137">
    <property type="protein sequence ID" value="CAH0559279.1"/>
    <property type="molecule type" value="Genomic_DNA"/>
</dbReference>
<organism evidence="6 7">
    <name type="scientific">Brassicogethes aeneus</name>
    <name type="common">Rape pollen beetle</name>
    <name type="synonym">Meligethes aeneus</name>
    <dbReference type="NCBI Taxonomy" id="1431903"/>
    <lineage>
        <taxon>Eukaryota</taxon>
        <taxon>Metazoa</taxon>
        <taxon>Ecdysozoa</taxon>
        <taxon>Arthropoda</taxon>
        <taxon>Hexapoda</taxon>
        <taxon>Insecta</taxon>
        <taxon>Pterygota</taxon>
        <taxon>Neoptera</taxon>
        <taxon>Endopterygota</taxon>
        <taxon>Coleoptera</taxon>
        <taxon>Polyphaga</taxon>
        <taxon>Cucujiformia</taxon>
        <taxon>Nitidulidae</taxon>
        <taxon>Meligethinae</taxon>
        <taxon>Brassicogethes</taxon>
    </lineage>
</organism>
<keyword evidence="2 4" id="KW-0328">Glycosyltransferase</keyword>
<keyword evidence="5" id="KW-0472">Membrane</keyword>
<protein>
    <recommendedName>
        <fullName evidence="5">UDP-glucuronosyltransferase</fullName>
        <ecNumber evidence="5">2.4.1.17</ecNumber>
    </recommendedName>
</protein>
<dbReference type="InterPro" id="IPR035595">
    <property type="entry name" value="UDP_glycos_trans_CS"/>
</dbReference>
<dbReference type="SUPFAM" id="SSF53756">
    <property type="entry name" value="UDP-Glycosyltransferase/glycogen phosphorylase"/>
    <property type="match status" value="1"/>
</dbReference>
<evidence type="ECO:0000256" key="4">
    <source>
        <dbReference type="RuleBase" id="RU003718"/>
    </source>
</evidence>
<evidence type="ECO:0000313" key="7">
    <source>
        <dbReference type="Proteomes" id="UP001154078"/>
    </source>
</evidence>
<dbReference type="Proteomes" id="UP001154078">
    <property type="component" value="Chromosome 6"/>
</dbReference>
<comment type="similarity">
    <text evidence="1 4">Belongs to the UDP-glycosyltransferase family.</text>
</comment>
<feature type="signal peptide" evidence="5">
    <location>
        <begin position="1"/>
        <end position="19"/>
    </location>
</feature>
<comment type="catalytic activity">
    <reaction evidence="5">
        <text>glucuronate acceptor + UDP-alpha-D-glucuronate = acceptor beta-D-glucuronoside + UDP + H(+)</text>
        <dbReference type="Rhea" id="RHEA:21032"/>
        <dbReference type="ChEBI" id="CHEBI:15378"/>
        <dbReference type="ChEBI" id="CHEBI:58052"/>
        <dbReference type="ChEBI" id="CHEBI:58223"/>
        <dbReference type="ChEBI" id="CHEBI:132367"/>
        <dbReference type="ChEBI" id="CHEBI:132368"/>
        <dbReference type="EC" id="2.4.1.17"/>
    </reaction>
</comment>
<dbReference type="OrthoDB" id="5835829at2759"/>
<keyword evidence="5" id="KW-0812">Transmembrane</keyword>
<dbReference type="PANTHER" id="PTHR48043:SF159">
    <property type="entry name" value="EG:EG0003.4 PROTEIN-RELATED"/>
    <property type="match status" value="1"/>
</dbReference>
<dbReference type="CDD" id="cd03784">
    <property type="entry name" value="GT1_Gtf-like"/>
    <property type="match status" value="1"/>
</dbReference>
<name>A0A9P0BB57_BRAAE</name>
<keyword evidence="5" id="KW-1133">Transmembrane helix</keyword>
<evidence type="ECO:0000256" key="2">
    <source>
        <dbReference type="ARBA" id="ARBA00022676"/>
    </source>
</evidence>
<evidence type="ECO:0000256" key="1">
    <source>
        <dbReference type="ARBA" id="ARBA00009995"/>
    </source>
</evidence>
<evidence type="ECO:0000313" key="6">
    <source>
        <dbReference type="EMBL" id="CAH0559279.1"/>
    </source>
</evidence>
<dbReference type="AlphaFoldDB" id="A0A9P0BB57"/>
<dbReference type="GO" id="GO:0016020">
    <property type="term" value="C:membrane"/>
    <property type="evidence" value="ECO:0007669"/>
    <property type="project" value="UniProtKB-SubCell"/>
</dbReference>
<dbReference type="InterPro" id="IPR050271">
    <property type="entry name" value="UDP-glycosyltransferase"/>
</dbReference>
<dbReference type="Gene3D" id="3.40.50.2000">
    <property type="entry name" value="Glycogen Phosphorylase B"/>
    <property type="match status" value="2"/>
</dbReference>
<dbReference type="PROSITE" id="PS00375">
    <property type="entry name" value="UDPGT"/>
    <property type="match status" value="1"/>
</dbReference>
<keyword evidence="7" id="KW-1185">Reference proteome</keyword>
<keyword evidence="5" id="KW-0732">Signal</keyword>
<feature type="transmembrane region" description="Helical" evidence="5">
    <location>
        <begin position="478"/>
        <end position="509"/>
    </location>
</feature>
<proteinExistence type="inferred from homology"/>
<feature type="chain" id="PRO_5040529968" description="UDP-glucuronosyltransferase" evidence="5">
    <location>
        <begin position="20"/>
        <end position="523"/>
    </location>
</feature>
<dbReference type="InterPro" id="IPR002213">
    <property type="entry name" value="UDP_glucos_trans"/>
</dbReference>
<comment type="subcellular location">
    <subcellularLocation>
        <location evidence="5">Membrane</location>
        <topology evidence="5">Single-pass membrane protein</topology>
    </subcellularLocation>
</comment>